<dbReference type="PIRSF" id="PIRSF006232">
    <property type="entry name" value="Pirin"/>
    <property type="match status" value="1"/>
</dbReference>
<reference evidence="6 7" key="1">
    <citation type="journal article" date="2011" name="J. Bacteriol.">
        <title>Complete genome sequence of Burkholderia gladioli BSR3.</title>
        <authorList>
            <person name="Seo Y.S."/>
            <person name="Lim J."/>
            <person name="Choi B.S."/>
            <person name="Kim H."/>
            <person name="Goo E."/>
            <person name="Lee B."/>
            <person name="Lim J.S."/>
            <person name="Choi I.Y."/>
            <person name="Moon J.S."/>
            <person name="Kim J."/>
            <person name="Hwang I."/>
        </authorList>
    </citation>
    <scope>NUCLEOTIDE SEQUENCE [LARGE SCALE GENOMIC DNA]</scope>
    <source>
        <strain evidence="6 7">BSR3</strain>
    </source>
</reference>
<evidence type="ECO:0000256" key="3">
    <source>
        <dbReference type="RuleBase" id="RU003457"/>
    </source>
</evidence>
<keyword evidence="2" id="KW-0408">Iron</keyword>
<feature type="binding site" evidence="2">
    <location>
        <position position="67"/>
    </location>
    <ligand>
        <name>Fe cation</name>
        <dbReference type="ChEBI" id="CHEBI:24875"/>
    </ligand>
</feature>
<feature type="binding site" evidence="2">
    <location>
        <position position="112"/>
    </location>
    <ligand>
        <name>Fe cation</name>
        <dbReference type="ChEBI" id="CHEBI:24875"/>
    </ligand>
</feature>
<gene>
    <name evidence="6" type="ordered locus">bgla_1g25050</name>
</gene>
<dbReference type="SUPFAM" id="SSF51182">
    <property type="entry name" value="RmlC-like cupins"/>
    <property type="match status" value="1"/>
</dbReference>
<feature type="domain" description="Pirin N-terminal" evidence="5">
    <location>
        <begin position="38"/>
        <end position="131"/>
    </location>
</feature>
<evidence type="ECO:0000313" key="6">
    <source>
        <dbReference type="EMBL" id="AEA61129.1"/>
    </source>
</evidence>
<dbReference type="eggNOG" id="COG1741">
    <property type="taxonomic scope" value="Bacteria"/>
</dbReference>
<dbReference type="InterPro" id="IPR011051">
    <property type="entry name" value="RmlC_Cupin_sf"/>
</dbReference>
<evidence type="ECO:0000313" key="7">
    <source>
        <dbReference type="Proteomes" id="UP000008316"/>
    </source>
</evidence>
<dbReference type="GO" id="GO:0046872">
    <property type="term" value="F:metal ion binding"/>
    <property type="evidence" value="ECO:0007669"/>
    <property type="project" value="UniProtKB-KW"/>
</dbReference>
<dbReference type="RefSeq" id="WP_013698456.1">
    <property type="nucleotide sequence ID" value="NC_015381.1"/>
</dbReference>
<dbReference type="InterPro" id="IPR003829">
    <property type="entry name" value="Pirin_N_dom"/>
</dbReference>
<protein>
    <submittedName>
        <fullName evidence="6">Pirin domain protein</fullName>
    </submittedName>
</protein>
<dbReference type="PANTHER" id="PTHR13903:SF8">
    <property type="entry name" value="PIRIN"/>
    <property type="match status" value="1"/>
</dbReference>
<evidence type="ECO:0000256" key="4">
    <source>
        <dbReference type="SAM" id="MobiDB-lite"/>
    </source>
</evidence>
<dbReference type="InterPro" id="IPR014710">
    <property type="entry name" value="RmlC-like_jellyroll"/>
</dbReference>
<evidence type="ECO:0000256" key="1">
    <source>
        <dbReference type="ARBA" id="ARBA00008416"/>
    </source>
</evidence>
<dbReference type="EMBL" id="CP002599">
    <property type="protein sequence ID" value="AEA61129.1"/>
    <property type="molecule type" value="Genomic_DNA"/>
</dbReference>
<dbReference type="STRING" id="999541.bgla_1g25050"/>
<proteinExistence type="inferred from homology"/>
<dbReference type="PANTHER" id="PTHR13903">
    <property type="entry name" value="PIRIN-RELATED"/>
    <property type="match status" value="1"/>
</dbReference>
<comment type="similarity">
    <text evidence="1 3">Belongs to the pirin family.</text>
</comment>
<dbReference type="HOGENOM" id="CLU_045717_2_0_4"/>
<feature type="binding site" evidence="2">
    <location>
        <position position="69"/>
    </location>
    <ligand>
        <name>Fe cation</name>
        <dbReference type="ChEBI" id="CHEBI:24875"/>
    </ligand>
</feature>
<evidence type="ECO:0000256" key="2">
    <source>
        <dbReference type="PIRSR" id="PIRSR006232-1"/>
    </source>
</evidence>
<dbReference type="InterPro" id="IPR012093">
    <property type="entry name" value="Pirin"/>
</dbReference>
<dbReference type="AlphaFoldDB" id="F2LFG3"/>
<feature type="binding site" evidence="2">
    <location>
        <position position="115"/>
    </location>
    <ligand>
        <name>Fe cation</name>
        <dbReference type="ChEBI" id="CHEBI:24875"/>
    </ligand>
</feature>
<dbReference type="Proteomes" id="UP000008316">
    <property type="component" value="Chromosome 1"/>
</dbReference>
<keyword evidence="2" id="KW-0479">Metal-binding</keyword>
<comment type="cofactor">
    <cofactor evidence="2">
        <name>Fe cation</name>
        <dbReference type="ChEBI" id="CHEBI:24875"/>
    </cofactor>
    <text evidence="2">Binds 1 Fe cation per subunit.</text>
</comment>
<evidence type="ECO:0000259" key="5">
    <source>
        <dbReference type="Pfam" id="PF02678"/>
    </source>
</evidence>
<feature type="compositionally biased region" description="Polar residues" evidence="4">
    <location>
        <begin position="1"/>
        <end position="15"/>
    </location>
</feature>
<accession>F2LFG3</accession>
<dbReference type="Gene3D" id="2.60.120.10">
    <property type="entry name" value="Jelly Rolls"/>
    <property type="match status" value="1"/>
</dbReference>
<name>F2LFG3_BURGS</name>
<sequence>MSAILSSQPATTTRNIAYRTRGHGNGGPIIRLMSPSDLGQVVKPFVFLDIFEATRETMQAMANMPLHPHSGIATVTVPIEGSFRYDDPISNTSGTLNYGGVEWTRAGNGIWHGKELSAADSPRIIGFQLWLALPADLENAEPDSRYIEAEHTPQVGPARVIVGNYDGAQSPVPAPQGINYLLVTLRSGENWTYQPPAGHSVGWLAVAKGKLDAGAPVNTGEMVVFAAGETPIILEATGNQDAAFVLASAVPHPHELHMGYYSVHTSSDALEKGERRIAELGQLMKEAGNRRTASGTIPVFR</sequence>
<dbReference type="Pfam" id="PF02678">
    <property type="entry name" value="Pirin"/>
    <property type="match status" value="1"/>
</dbReference>
<feature type="region of interest" description="Disordered" evidence="4">
    <location>
        <begin position="1"/>
        <end position="20"/>
    </location>
</feature>
<organism evidence="6 7">
    <name type="scientific">Burkholderia gladioli (strain BSR3)</name>
    <dbReference type="NCBI Taxonomy" id="999541"/>
    <lineage>
        <taxon>Bacteria</taxon>
        <taxon>Pseudomonadati</taxon>
        <taxon>Pseudomonadota</taxon>
        <taxon>Betaproteobacteria</taxon>
        <taxon>Burkholderiales</taxon>
        <taxon>Burkholderiaceae</taxon>
        <taxon>Burkholderia</taxon>
    </lineage>
</organism>
<keyword evidence="7" id="KW-1185">Reference proteome</keyword>
<dbReference type="KEGG" id="bgd:bgla_1g25050"/>